<gene>
    <name evidence="2" type="ORF">Acr_08g0005070</name>
</gene>
<evidence type="ECO:0000313" key="2">
    <source>
        <dbReference type="EMBL" id="GFY92111.1"/>
    </source>
</evidence>
<protein>
    <submittedName>
        <fullName evidence="2">Uncharacterized protein</fullName>
    </submittedName>
</protein>
<organism evidence="2 3">
    <name type="scientific">Actinidia rufa</name>
    <dbReference type="NCBI Taxonomy" id="165716"/>
    <lineage>
        <taxon>Eukaryota</taxon>
        <taxon>Viridiplantae</taxon>
        <taxon>Streptophyta</taxon>
        <taxon>Embryophyta</taxon>
        <taxon>Tracheophyta</taxon>
        <taxon>Spermatophyta</taxon>
        <taxon>Magnoliopsida</taxon>
        <taxon>eudicotyledons</taxon>
        <taxon>Gunneridae</taxon>
        <taxon>Pentapetalae</taxon>
        <taxon>asterids</taxon>
        <taxon>Ericales</taxon>
        <taxon>Actinidiaceae</taxon>
        <taxon>Actinidia</taxon>
    </lineage>
</organism>
<sequence>MLWVPQCCTPNAHHHEVEHWDWLKGVGGPHTQPIPMLHLMVVCIWGATLGRPRDRYRERENGRSSTEGSLRAISGGLQTEMATPSVVLSGSRSFSGQVPTILQSRDRLDECGSSYEENFDGSKDSGDTGSVGDPDLVSAFEGQPGGIIGSAQRHGSRGSKSRQMMERRERDGGRREGKWERKH</sequence>
<dbReference type="AlphaFoldDB" id="A0A7J0F092"/>
<dbReference type="Proteomes" id="UP000585474">
    <property type="component" value="Unassembled WGS sequence"/>
</dbReference>
<proteinExistence type="predicted"/>
<dbReference type="PANTHER" id="PTHR35833">
    <property type="entry name" value="GALACTOSE-BINDING DOMAIN-LIKE, ARMADILLO-TYPE FOLD PROTEIN-RELATED"/>
    <property type="match status" value="1"/>
</dbReference>
<name>A0A7J0F092_9ERIC</name>
<feature type="compositionally biased region" description="Basic and acidic residues" evidence="1">
    <location>
        <begin position="163"/>
        <end position="183"/>
    </location>
</feature>
<reference evidence="2 3" key="1">
    <citation type="submission" date="2019-07" db="EMBL/GenBank/DDBJ databases">
        <title>De Novo Assembly of kiwifruit Actinidia rufa.</title>
        <authorList>
            <person name="Sugita-Konishi S."/>
            <person name="Sato K."/>
            <person name="Mori E."/>
            <person name="Abe Y."/>
            <person name="Kisaki G."/>
            <person name="Hamano K."/>
            <person name="Suezawa K."/>
            <person name="Otani M."/>
            <person name="Fukuda T."/>
            <person name="Manabe T."/>
            <person name="Gomi K."/>
            <person name="Tabuchi M."/>
            <person name="Akimitsu K."/>
            <person name="Kataoka I."/>
        </authorList>
    </citation>
    <scope>NUCLEOTIDE SEQUENCE [LARGE SCALE GENOMIC DNA]</scope>
    <source>
        <strain evidence="3">cv. Fuchu</strain>
    </source>
</reference>
<dbReference type="OrthoDB" id="1739806at2759"/>
<comment type="caution">
    <text evidence="2">The sequence shown here is derived from an EMBL/GenBank/DDBJ whole genome shotgun (WGS) entry which is preliminary data.</text>
</comment>
<dbReference type="PANTHER" id="PTHR35833:SF1">
    <property type="entry name" value="GALACTOSE-BINDING DOMAIN-CONTAINING PROTEIN"/>
    <property type="match status" value="1"/>
</dbReference>
<feature type="region of interest" description="Disordered" evidence="1">
    <location>
        <begin position="55"/>
        <end position="78"/>
    </location>
</feature>
<evidence type="ECO:0000313" key="3">
    <source>
        <dbReference type="Proteomes" id="UP000585474"/>
    </source>
</evidence>
<dbReference type="EMBL" id="BJWL01000008">
    <property type="protein sequence ID" value="GFY92111.1"/>
    <property type="molecule type" value="Genomic_DNA"/>
</dbReference>
<accession>A0A7J0F092</accession>
<feature type="region of interest" description="Disordered" evidence="1">
    <location>
        <begin position="112"/>
        <end position="183"/>
    </location>
</feature>
<evidence type="ECO:0000256" key="1">
    <source>
        <dbReference type="SAM" id="MobiDB-lite"/>
    </source>
</evidence>
<keyword evidence="3" id="KW-1185">Reference proteome</keyword>